<dbReference type="Pfam" id="PF00672">
    <property type="entry name" value="HAMP"/>
    <property type="match status" value="1"/>
</dbReference>
<protein>
    <recommendedName>
        <fullName evidence="3">histidine kinase</fullName>
        <ecNumber evidence="3">2.7.13.3</ecNumber>
    </recommendedName>
</protein>
<feature type="domain" description="HAMP" evidence="13">
    <location>
        <begin position="100"/>
        <end position="153"/>
    </location>
</feature>
<dbReference type="Pfam" id="PF00512">
    <property type="entry name" value="HisKA"/>
    <property type="match status" value="1"/>
</dbReference>
<dbReference type="CDD" id="cd00082">
    <property type="entry name" value="HisKA"/>
    <property type="match status" value="1"/>
</dbReference>
<gene>
    <name evidence="14" type="ORF">GKO32_07435</name>
</gene>
<dbReference type="Pfam" id="PF02518">
    <property type="entry name" value="HATPase_c"/>
    <property type="match status" value="1"/>
</dbReference>
<dbReference type="OrthoDB" id="9786919at2"/>
<proteinExistence type="predicted"/>
<dbReference type="PANTHER" id="PTHR45436:SF16">
    <property type="entry name" value="HISTIDINE KINASE"/>
    <property type="match status" value="1"/>
</dbReference>
<evidence type="ECO:0000256" key="3">
    <source>
        <dbReference type="ARBA" id="ARBA00012438"/>
    </source>
</evidence>
<dbReference type="SUPFAM" id="SSF55874">
    <property type="entry name" value="ATPase domain of HSP90 chaperone/DNA topoisomerase II/histidine kinase"/>
    <property type="match status" value="1"/>
</dbReference>
<dbReference type="PROSITE" id="PS50885">
    <property type="entry name" value="HAMP"/>
    <property type="match status" value="1"/>
</dbReference>
<reference evidence="14 15" key="1">
    <citation type="submission" date="2019-11" db="EMBL/GenBank/DDBJ databases">
        <title>Draft genome of Amycolatopsis RM579.</title>
        <authorList>
            <person name="Duangmal K."/>
            <person name="Mingma R."/>
        </authorList>
    </citation>
    <scope>NUCLEOTIDE SEQUENCE [LARGE SCALE GENOMIC DNA]</scope>
    <source>
        <strain evidence="14 15">RM579</strain>
    </source>
</reference>
<evidence type="ECO:0000256" key="9">
    <source>
        <dbReference type="ARBA" id="ARBA00023012"/>
    </source>
</evidence>
<evidence type="ECO:0000256" key="5">
    <source>
        <dbReference type="ARBA" id="ARBA00022679"/>
    </source>
</evidence>
<dbReference type="Gene3D" id="3.30.565.10">
    <property type="entry name" value="Histidine kinase-like ATPase, C-terminal domain"/>
    <property type="match status" value="1"/>
</dbReference>
<dbReference type="InterPro" id="IPR003660">
    <property type="entry name" value="HAMP_dom"/>
</dbReference>
<feature type="domain" description="Histidine kinase" evidence="12">
    <location>
        <begin position="161"/>
        <end position="370"/>
    </location>
</feature>
<keyword evidence="4" id="KW-0597">Phosphoprotein</keyword>
<dbReference type="EMBL" id="WMBA01000007">
    <property type="protein sequence ID" value="MTD53815.1"/>
    <property type="molecule type" value="Genomic_DNA"/>
</dbReference>
<dbReference type="Gene3D" id="1.10.287.130">
    <property type="match status" value="1"/>
</dbReference>
<keyword evidence="9" id="KW-0902">Two-component regulatory system</keyword>
<evidence type="ECO:0000256" key="6">
    <source>
        <dbReference type="ARBA" id="ARBA00022692"/>
    </source>
</evidence>
<accession>A0A6N7YLL1</accession>
<evidence type="ECO:0000256" key="7">
    <source>
        <dbReference type="ARBA" id="ARBA00022777"/>
    </source>
</evidence>
<dbReference type="PRINTS" id="PR00344">
    <property type="entry name" value="BCTRLSENSOR"/>
</dbReference>
<dbReference type="SMART" id="SM00387">
    <property type="entry name" value="HATPase_c"/>
    <property type="match status" value="1"/>
</dbReference>
<organism evidence="14 15">
    <name type="scientific">Amycolatopsis pithecellobii</name>
    <dbReference type="NCBI Taxonomy" id="664692"/>
    <lineage>
        <taxon>Bacteria</taxon>
        <taxon>Bacillati</taxon>
        <taxon>Actinomycetota</taxon>
        <taxon>Actinomycetes</taxon>
        <taxon>Pseudonocardiales</taxon>
        <taxon>Pseudonocardiaceae</taxon>
        <taxon>Amycolatopsis</taxon>
    </lineage>
</organism>
<evidence type="ECO:0000256" key="11">
    <source>
        <dbReference type="SAM" id="Phobius"/>
    </source>
</evidence>
<evidence type="ECO:0000256" key="1">
    <source>
        <dbReference type="ARBA" id="ARBA00000085"/>
    </source>
</evidence>
<dbReference type="InterPro" id="IPR050428">
    <property type="entry name" value="TCS_sensor_his_kinase"/>
</dbReference>
<name>A0A6N7YLL1_9PSEU</name>
<evidence type="ECO:0000256" key="8">
    <source>
        <dbReference type="ARBA" id="ARBA00022989"/>
    </source>
</evidence>
<dbReference type="InterPro" id="IPR005467">
    <property type="entry name" value="His_kinase_dom"/>
</dbReference>
<dbReference type="AlphaFoldDB" id="A0A6N7YLL1"/>
<comment type="caution">
    <text evidence="14">The sequence shown here is derived from an EMBL/GenBank/DDBJ whole genome shotgun (WGS) entry which is preliminary data.</text>
</comment>
<comment type="catalytic activity">
    <reaction evidence="1">
        <text>ATP + protein L-histidine = ADP + protein N-phospho-L-histidine.</text>
        <dbReference type="EC" id="2.7.13.3"/>
    </reaction>
</comment>
<dbReference type="InterPro" id="IPR036097">
    <property type="entry name" value="HisK_dim/P_sf"/>
</dbReference>
<evidence type="ECO:0000256" key="10">
    <source>
        <dbReference type="ARBA" id="ARBA00023136"/>
    </source>
</evidence>
<keyword evidence="6 11" id="KW-0812">Transmembrane</keyword>
<evidence type="ECO:0000313" key="15">
    <source>
        <dbReference type="Proteomes" id="UP000440096"/>
    </source>
</evidence>
<dbReference type="EC" id="2.7.13.3" evidence="3"/>
<dbReference type="GO" id="GO:0005886">
    <property type="term" value="C:plasma membrane"/>
    <property type="evidence" value="ECO:0007669"/>
    <property type="project" value="UniProtKB-SubCell"/>
</dbReference>
<dbReference type="PANTHER" id="PTHR45436">
    <property type="entry name" value="SENSOR HISTIDINE KINASE YKOH"/>
    <property type="match status" value="1"/>
</dbReference>
<feature type="transmembrane region" description="Helical" evidence="11">
    <location>
        <begin position="12"/>
        <end position="32"/>
    </location>
</feature>
<keyword evidence="10 11" id="KW-0472">Membrane</keyword>
<dbReference type="PROSITE" id="PS50109">
    <property type="entry name" value="HIS_KIN"/>
    <property type="match status" value="1"/>
</dbReference>
<dbReference type="RefSeq" id="WP_154756032.1">
    <property type="nucleotide sequence ID" value="NZ_WMBA01000007.1"/>
</dbReference>
<dbReference type="InterPro" id="IPR004358">
    <property type="entry name" value="Sig_transdc_His_kin-like_C"/>
</dbReference>
<evidence type="ECO:0000256" key="4">
    <source>
        <dbReference type="ARBA" id="ARBA00022553"/>
    </source>
</evidence>
<evidence type="ECO:0000259" key="13">
    <source>
        <dbReference type="PROSITE" id="PS50885"/>
    </source>
</evidence>
<dbReference type="GO" id="GO:0000155">
    <property type="term" value="F:phosphorelay sensor kinase activity"/>
    <property type="evidence" value="ECO:0007669"/>
    <property type="project" value="InterPro"/>
</dbReference>
<keyword evidence="5" id="KW-0808">Transferase</keyword>
<dbReference type="InterPro" id="IPR036890">
    <property type="entry name" value="HATPase_C_sf"/>
</dbReference>
<evidence type="ECO:0000259" key="12">
    <source>
        <dbReference type="PROSITE" id="PS50109"/>
    </source>
</evidence>
<keyword evidence="7" id="KW-0418">Kinase</keyword>
<dbReference type="SUPFAM" id="SSF47384">
    <property type="entry name" value="Homodimeric domain of signal transducing histidine kinase"/>
    <property type="match status" value="1"/>
</dbReference>
<dbReference type="InterPro" id="IPR003594">
    <property type="entry name" value="HATPase_dom"/>
</dbReference>
<comment type="subcellular location">
    <subcellularLocation>
        <location evidence="2">Cell membrane</location>
    </subcellularLocation>
</comment>
<dbReference type="CDD" id="cd06225">
    <property type="entry name" value="HAMP"/>
    <property type="match status" value="1"/>
</dbReference>
<feature type="transmembrane region" description="Helical" evidence="11">
    <location>
        <begin position="77"/>
        <end position="99"/>
    </location>
</feature>
<dbReference type="Gene3D" id="6.10.340.10">
    <property type="match status" value="1"/>
</dbReference>
<dbReference type="Proteomes" id="UP000440096">
    <property type="component" value="Unassembled WGS sequence"/>
</dbReference>
<evidence type="ECO:0000313" key="14">
    <source>
        <dbReference type="EMBL" id="MTD53815.1"/>
    </source>
</evidence>
<dbReference type="SMART" id="SM00304">
    <property type="entry name" value="HAMP"/>
    <property type="match status" value="1"/>
</dbReference>
<keyword evidence="15" id="KW-1185">Reference proteome</keyword>
<keyword evidence="8 11" id="KW-1133">Transmembrane helix</keyword>
<sequence>MLNRLGIRWKLTLLQTGLFLVAGAVVVTLAYFENQVVIMPARFTDVEGETPVPELATSAGPTGGVELWRRTTLSSLLLQWTVALSVMTLLAGFLAWWATGRVLNRVQRMTAQARGISTANLHERIGVEGPQDEIKELSDTFDDLLTRLDDAFHAQGRFIANASHELRTPLAVARTTIQVGLSSTDPKRVERVRRELLHNNDRCVALINGLLTLAHCEQGLHRREAVALDEVARRVVADRPVDDSTDGSGITLHASEVCRVWGDSVLLSQLVHNLVDNAVRYNVPGGHVLIEVHRDGRLRVGNTGPMVGPNEVAGLFEPFRRGAGRVGTTDGAGLGLSIVRAIVRAHEGRIDARAKEDGGLLIDVALPPSRTYVTSATMASPREANESPAR</sequence>
<dbReference type="SMART" id="SM00388">
    <property type="entry name" value="HisKA"/>
    <property type="match status" value="1"/>
</dbReference>
<dbReference type="InterPro" id="IPR003661">
    <property type="entry name" value="HisK_dim/P_dom"/>
</dbReference>
<evidence type="ECO:0000256" key="2">
    <source>
        <dbReference type="ARBA" id="ARBA00004236"/>
    </source>
</evidence>